<protein>
    <recommendedName>
        <fullName evidence="3">Type VI secretion system effector, Hcp1 family</fullName>
    </recommendedName>
</protein>
<dbReference type="PATRIC" id="fig|1144316.3.peg.983"/>
<organism evidence="1 2">
    <name type="scientific">Chryseobacterium populi</name>
    <dbReference type="NCBI Taxonomy" id="1144316"/>
    <lineage>
        <taxon>Bacteria</taxon>
        <taxon>Pseudomonadati</taxon>
        <taxon>Bacteroidota</taxon>
        <taxon>Flavobacteriia</taxon>
        <taxon>Flavobacteriales</taxon>
        <taxon>Weeksellaceae</taxon>
        <taxon>Chryseobacterium group</taxon>
        <taxon>Chryseobacterium</taxon>
    </lineage>
</organism>
<evidence type="ECO:0008006" key="3">
    <source>
        <dbReference type="Google" id="ProtNLM"/>
    </source>
</evidence>
<accession>J3CLV1</accession>
<dbReference type="Pfam" id="PF17642">
    <property type="entry name" value="TssD"/>
    <property type="match status" value="1"/>
</dbReference>
<name>J3CLV1_9FLAO</name>
<dbReference type="Proteomes" id="UP000007509">
    <property type="component" value="Unassembled WGS sequence"/>
</dbReference>
<gene>
    <name evidence="1" type="ORF">PMI13_00972</name>
</gene>
<sequence>MAANSRGILKFNGGEGQKLLKLNYSVSRSTDVSGRVASDPSNALIKITVEATEKSDILESLLNGKYKPTTGEITFNKSHEEGTLITLKWENGYVIQHEVDFDAVDENSMLISFVVSAETIDYGLASYAGIWPGGGSSNS</sequence>
<comment type="caution">
    <text evidence="1">The sequence shown here is derived from an EMBL/GenBank/DDBJ whole genome shotgun (WGS) entry which is preliminary data.</text>
</comment>
<evidence type="ECO:0000313" key="1">
    <source>
        <dbReference type="EMBL" id="EJL74239.1"/>
    </source>
</evidence>
<dbReference type="InterPro" id="IPR041408">
    <property type="entry name" value="Hcp_Tssd"/>
</dbReference>
<proteinExistence type="predicted"/>
<dbReference type="GO" id="GO:0033104">
    <property type="term" value="C:type VI protein secretion system complex"/>
    <property type="evidence" value="ECO:0007669"/>
    <property type="project" value="InterPro"/>
</dbReference>
<keyword evidence="2" id="KW-1185">Reference proteome</keyword>
<dbReference type="RefSeq" id="WP_007841207.1">
    <property type="nucleotide sequence ID" value="NZ_AKJY01000014.1"/>
</dbReference>
<dbReference type="EMBL" id="AKJY01000014">
    <property type="protein sequence ID" value="EJL74239.1"/>
    <property type="molecule type" value="Genomic_DNA"/>
</dbReference>
<evidence type="ECO:0000313" key="2">
    <source>
        <dbReference type="Proteomes" id="UP000007509"/>
    </source>
</evidence>
<reference evidence="1 2" key="1">
    <citation type="journal article" date="2012" name="J. Bacteriol.">
        <title>Twenty-one genome sequences from Pseudomonas species and 19 genome sequences from diverse bacteria isolated from the rhizosphere and endosphere of Populus deltoides.</title>
        <authorList>
            <person name="Brown S.D."/>
            <person name="Utturkar S.M."/>
            <person name="Klingeman D.M."/>
            <person name="Johnson C.M."/>
            <person name="Martin S.L."/>
            <person name="Land M.L."/>
            <person name="Lu T.Y."/>
            <person name="Schadt C.W."/>
            <person name="Doktycz M.J."/>
            <person name="Pelletier D.A."/>
        </authorList>
    </citation>
    <scope>NUCLEOTIDE SEQUENCE [LARGE SCALE GENOMIC DNA]</scope>
    <source>
        <strain evidence="1 2">CF314</strain>
    </source>
</reference>
<dbReference type="AlphaFoldDB" id="J3CLV1"/>